<feature type="compositionally biased region" description="Basic and acidic residues" evidence="1">
    <location>
        <begin position="104"/>
        <end position="119"/>
    </location>
</feature>
<gene>
    <name evidence="2" type="ORF">C9374_002072</name>
</gene>
<dbReference type="Proteomes" id="UP000816034">
    <property type="component" value="Unassembled WGS sequence"/>
</dbReference>
<dbReference type="RefSeq" id="XP_044551029.1">
    <property type="nucleotide sequence ID" value="XM_044691450.1"/>
</dbReference>
<feature type="region of interest" description="Disordered" evidence="1">
    <location>
        <begin position="52"/>
        <end position="73"/>
    </location>
</feature>
<feature type="compositionally biased region" description="Polar residues" evidence="1">
    <location>
        <begin position="52"/>
        <end position="69"/>
    </location>
</feature>
<comment type="caution">
    <text evidence="2">The sequence shown here is derived from an EMBL/GenBank/DDBJ whole genome shotgun (WGS) entry which is preliminary data.</text>
</comment>
<dbReference type="AlphaFoldDB" id="A0AA88GQK6"/>
<protein>
    <submittedName>
        <fullName evidence="2">Uncharacterized protein</fullName>
    </submittedName>
</protein>
<proteinExistence type="predicted"/>
<evidence type="ECO:0000313" key="2">
    <source>
        <dbReference type="EMBL" id="KAG2387037.1"/>
    </source>
</evidence>
<reference evidence="2 3" key="1">
    <citation type="journal article" date="2018" name="BMC Genomics">
        <title>The genome of Naegleria lovaniensis, the basis for a comparative approach to unravel pathogenicity factors of the human pathogenic amoeba N. fowleri.</title>
        <authorList>
            <person name="Liechti N."/>
            <person name="Schurch N."/>
            <person name="Bruggmann R."/>
            <person name="Wittwer M."/>
        </authorList>
    </citation>
    <scope>NUCLEOTIDE SEQUENCE [LARGE SCALE GENOMIC DNA]</scope>
    <source>
        <strain evidence="2 3">ATCC 30569</strain>
    </source>
</reference>
<feature type="compositionally biased region" description="Polar residues" evidence="1">
    <location>
        <begin position="94"/>
        <end position="103"/>
    </location>
</feature>
<sequence length="137" mass="15071">MHYYCVACKFEHTKQQKVSSKSVLTLIHIVIHIQATTCQFAYLSHVSVVPTFSSHKPSKRSVPTLSSSKVIDVGSNRPTPITYSKSIHNKKSITPTVKAISSMQKKEAGRPIKDLETSKHSLNSSSSSVGPKTFSKN</sequence>
<dbReference type="GeneID" id="68094528"/>
<name>A0AA88GQK6_NAELO</name>
<organism evidence="2 3">
    <name type="scientific">Naegleria lovaniensis</name>
    <name type="common">Amoeba</name>
    <dbReference type="NCBI Taxonomy" id="51637"/>
    <lineage>
        <taxon>Eukaryota</taxon>
        <taxon>Discoba</taxon>
        <taxon>Heterolobosea</taxon>
        <taxon>Tetramitia</taxon>
        <taxon>Eutetramitia</taxon>
        <taxon>Vahlkampfiidae</taxon>
        <taxon>Naegleria</taxon>
    </lineage>
</organism>
<evidence type="ECO:0000313" key="3">
    <source>
        <dbReference type="Proteomes" id="UP000816034"/>
    </source>
</evidence>
<keyword evidence="3" id="KW-1185">Reference proteome</keyword>
<accession>A0AA88GQK6</accession>
<dbReference type="EMBL" id="PYSW02000014">
    <property type="protein sequence ID" value="KAG2387037.1"/>
    <property type="molecule type" value="Genomic_DNA"/>
</dbReference>
<feature type="region of interest" description="Disordered" evidence="1">
    <location>
        <begin position="94"/>
        <end position="137"/>
    </location>
</feature>
<evidence type="ECO:0000256" key="1">
    <source>
        <dbReference type="SAM" id="MobiDB-lite"/>
    </source>
</evidence>